<dbReference type="OrthoDB" id="82282at2157"/>
<dbReference type="GeneID" id="56078518"/>
<keyword evidence="1" id="KW-0812">Transmembrane</keyword>
<dbReference type="Pfam" id="PF07760">
    <property type="entry name" value="DUF1616"/>
    <property type="match status" value="1"/>
</dbReference>
<feature type="transmembrane region" description="Helical" evidence="1">
    <location>
        <begin position="39"/>
        <end position="61"/>
    </location>
</feature>
<feature type="transmembrane region" description="Helical" evidence="1">
    <location>
        <begin position="123"/>
        <end position="140"/>
    </location>
</feature>
<feature type="domain" description="DUF1616" evidence="2">
    <location>
        <begin position="18"/>
        <end position="325"/>
    </location>
</feature>
<keyword evidence="1" id="KW-1133">Transmembrane helix</keyword>
<feature type="transmembrane region" description="Helical" evidence="1">
    <location>
        <begin position="12"/>
        <end position="33"/>
    </location>
</feature>
<proteinExistence type="predicted"/>
<reference evidence="3 4" key="1">
    <citation type="submission" date="2020-07" db="EMBL/GenBank/DDBJ databases">
        <title>Halosimplex pelagicum sp. nov. and Halosimplex rubrum sp. nov., isolated from salted brown alga Laminaria, and emended description of the genus Halosimplex.</title>
        <authorList>
            <person name="Cui H."/>
        </authorList>
    </citation>
    <scope>NUCLEOTIDE SEQUENCE [LARGE SCALE GENOMIC DNA]</scope>
    <source>
        <strain evidence="3 4">R27</strain>
    </source>
</reference>
<keyword evidence="1" id="KW-0472">Membrane</keyword>
<dbReference type="AlphaFoldDB" id="A0A7D5P0B3"/>
<protein>
    <submittedName>
        <fullName evidence="3">DUF1616 domain-containing protein</fullName>
    </submittedName>
</protein>
<dbReference type="EMBL" id="CP058910">
    <property type="protein sequence ID" value="QLH77903.1"/>
    <property type="molecule type" value="Genomic_DNA"/>
</dbReference>
<dbReference type="InterPro" id="IPR011674">
    <property type="entry name" value="DUF1616"/>
</dbReference>
<dbReference type="KEGG" id="hrr:HZS55_11605"/>
<feature type="transmembrane region" description="Helical" evidence="1">
    <location>
        <begin position="168"/>
        <end position="190"/>
    </location>
</feature>
<dbReference type="RefSeq" id="WP_179907827.1">
    <property type="nucleotide sequence ID" value="NZ_CP058910.1"/>
</dbReference>
<keyword evidence="4" id="KW-1185">Reference proteome</keyword>
<evidence type="ECO:0000256" key="1">
    <source>
        <dbReference type="SAM" id="Phobius"/>
    </source>
</evidence>
<feature type="transmembrane region" description="Helical" evidence="1">
    <location>
        <begin position="90"/>
        <end position="111"/>
    </location>
</feature>
<accession>A0A7D5P0B3</accession>
<evidence type="ECO:0000313" key="4">
    <source>
        <dbReference type="Proteomes" id="UP000509667"/>
    </source>
</evidence>
<name>A0A7D5P0B3_9EURY</name>
<dbReference type="Proteomes" id="UP000509667">
    <property type="component" value="Chromosome"/>
</dbReference>
<gene>
    <name evidence="3" type="ORF">HZS55_11605</name>
</gene>
<evidence type="ECO:0000313" key="3">
    <source>
        <dbReference type="EMBL" id="QLH77903.1"/>
    </source>
</evidence>
<evidence type="ECO:0000259" key="2">
    <source>
        <dbReference type="Pfam" id="PF07760"/>
    </source>
</evidence>
<sequence length="364" mass="37395">MSYESSPRLGGFADLALVVVLVAVFDAVVALSIDIAALRVALGLPVVLLAPGYAVVTALYPRGEGRTDPQRPRATASPAGDTSVDAISPFVRAGLTVAASVAVVATVALAVNAGPWAIRPLPTLAALTVATLAAVAAAASRRSRVPAHLRYAPSTGLGSAARVFRPRLSATFVLALLLVASAVGATAVLATTDTNAAGTDEQFTEFAALTQNATGEYVTANYTGAVAADRPIYVEVINGEGERTDYTVVLVRETVDRENNVTVVRSATERVREDLSLRDGGIRYLEFDPEPTAGDAPNRLRAYLYRGDAPDVPSRASAYRSLQVWYTDDPIAEATAAANATAAGNATAGNATAGNATAALAAGG</sequence>
<organism evidence="3 4">
    <name type="scientific">Halosimplex rubrum</name>
    <dbReference type="NCBI Taxonomy" id="869889"/>
    <lineage>
        <taxon>Archaea</taxon>
        <taxon>Methanobacteriati</taxon>
        <taxon>Methanobacteriota</taxon>
        <taxon>Stenosarchaea group</taxon>
        <taxon>Halobacteria</taxon>
        <taxon>Halobacteriales</taxon>
        <taxon>Haloarculaceae</taxon>
        <taxon>Halosimplex</taxon>
    </lineage>
</organism>